<dbReference type="GO" id="GO:0032446">
    <property type="term" value="P:protein modification by small protein conjugation"/>
    <property type="evidence" value="ECO:0007669"/>
    <property type="project" value="TreeGrafter"/>
</dbReference>
<dbReference type="Pfam" id="PF03987">
    <property type="entry name" value="Autophagy_act_C"/>
    <property type="match status" value="1"/>
</dbReference>
<evidence type="ECO:0000256" key="7">
    <source>
        <dbReference type="ARBA" id="ARBA00029833"/>
    </source>
</evidence>
<organism evidence="8 9">
    <name type="scientific">Cucurbitaria berberidis CBS 394.84</name>
    <dbReference type="NCBI Taxonomy" id="1168544"/>
    <lineage>
        <taxon>Eukaryota</taxon>
        <taxon>Fungi</taxon>
        <taxon>Dikarya</taxon>
        <taxon>Ascomycota</taxon>
        <taxon>Pezizomycotina</taxon>
        <taxon>Dothideomycetes</taxon>
        <taxon>Pleosporomycetidae</taxon>
        <taxon>Pleosporales</taxon>
        <taxon>Pleosporineae</taxon>
        <taxon>Cucurbitariaceae</taxon>
        <taxon>Cucurbitaria</taxon>
    </lineage>
</organism>
<accession>A0A9P4L950</accession>
<gene>
    <name evidence="8" type="ORF">K460DRAFT_282638</name>
</gene>
<evidence type="ECO:0000256" key="5">
    <source>
        <dbReference type="ARBA" id="ARBA00022927"/>
    </source>
</evidence>
<keyword evidence="4" id="KW-0833">Ubl conjugation pathway</keyword>
<sequence length="213" mass="23782">MLSSFPRLAASDFDEACNSLLGRYRRAGQKQEEWLSIETVYHYDMTYLSITKALPDAVYIPKDSNDDDEVDEVEEDDEEVIAKSSVPQAIINYDIVLSPTYQVPVLYISISDPQHRFPPTMATLYEHLIPLHFKTQTEHAGVIGGITVTDHPATNRPVFFIHPCQTAGVIEASVGARDVTAEEYLMVWIGALGKCVGLNIPLALVREEEDDLV</sequence>
<proteinExistence type="inferred from homology"/>
<keyword evidence="5" id="KW-0653">Protein transport</keyword>
<protein>
    <recommendedName>
        <fullName evidence="2">Ubiquitin-like-conjugating enzyme ATG10</fullName>
    </recommendedName>
    <alternativeName>
        <fullName evidence="7">Autophagy-related protein 10</fullName>
    </alternativeName>
</protein>
<dbReference type="Proteomes" id="UP000800039">
    <property type="component" value="Unassembled WGS sequence"/>
</dbReference>
<keyword evidence="6" id="KW-0072">Autophagy</keyword>
<dbReference type="OrthoDB" id="4089664at2759"/>
<keyword evidence="9" id="KW-1185">Reference proteome</keyword>
<dbReference type="AlphaFoldDB" id="A0A9P4L950"/>
<dbReference type="InterPro" id="IPR007135">
    <property type="entry name" value="Atg3/Atg10"/>
</dbReference>
<dbReference type="GO" id="GO:0005829">
    <property type="term" value="C:cytosol"/>
    <property type="evidence" value="ECO:0007669"/>
    <property type="project" value="TreeGrafter"/>
</dbReference>
<evidence type="ECO:0000256" key="4">
    <source>
        <dbReference type="ARBA" id="ARBA00022786"/>
    </source>
</evidence>
<dbReference type="RefSeq" id="XP_040788417.1">
    <property type="nucleotide sequence ID" value="XM_040928584.1"/>
</dbReference>
<dbReference type="GO" id="GO:0000045">
    <property type="term" value="P:autophagosome assembly"/>
    <property type="evidence" value="ECO:0007669"/>
    <property type="project" value="TreeGrafter"/>
</dbReference>
<dbReference type="PANTHER" id="PTHR14957">
    <property type="entry name" value="UBIQUITIN-LIKE-CONJUGATING ENZYME ATG10"/>
    <property type="match status" value="1"/>
</dbReference>
<name>A0A9P4L950_9PLEO</name>
<dbReference type="GO" id="GO:0015031">
    <property type="term" value="P:protein transport"/>
    <property type="evidence" value="ECO:0007669"/>
    <property type="project" value="UniProtKB-KW"/>
</dbReference>
<keyword evidence="3" id="KW-0808">Transferase</keyword>
<dbReference type="GO" id="GO:0000422">
    <property type="term" value="P:autophagy of mitochondrion"/>
    <property type="evidence" value="ECO:0007669"/>
    <property type="project" value="TreeGrafter"/>
</dbReference>
<dbReference type="PANTHER" id="PTHR14957:SF1">
    <property type="entry name" value="UBIQUITIN-LIKE-CONJUGATING ENZYME ATG10"/>
    <property type="match status" value="1"/>
</dbReference>
<dbReference type="EMBL" id="ML976616">
    <property type="protein sequence ID" value="KAF1845854.1"/>
    <property type="molecule type" value="Genomic_DNA"/>
</dbReference>
<evidence type="ECO:0000256" key="3">
    <source>
        <dbReference type="ARBA" id="ARBA00022679"/>
    </source>
</evidence>
<dbReference type="GeneID" id="63845837"/>
<evidence type="ECO:0000256" key="6">
    <source>
        <dbReference type="ARBA" id="ARBA00023006"/>
    </source>
</evidence>
<evidence type="ECO:0000313" key="8">
    <source>
        <dbReference type="EMBL" id="KAF1845854.1"/>
    </source>
</evidence>
<evidence type="ECO:0000256" key="2">
    <source>
        <dbReference type="ARBA" id="ARBA00021099"/>
    </source>
</evidence>
<evidence type="ECO:0000256" key="1">
    <source>
        <dbReference type="ARBA" id="ARBA00005696"/>
    </source>
</evidence>
<evidence type="ECO:0000313" key="9">
    <source>
        <dbReference type="Proteomes" id="UP000800039"/>
    </source>
</evidence>
<dbReference type="Gene3D" id="3.30.1460.50">
    <property type="match status" value="1"/>
</dbReference>
<keyword evidence="5" id="KW-0813">Transport</keyword>
<dbReference type="GO" id="GO:0061651">
    <property type="term" value="F:Atg12 conjugating enzyme activity"/>
    <property type="evidence" value="ECO:0007669"/>
    <property type="project" value="TreeGrafter"/>
</dbReference>
<comment type="caution">
    <text evidence="8">The sequence shown here is derived from an EMBL/GenBank/DDBJ whole genome shotgun (WGS) entry which is preliminary data.</text>
</comment>
<reference evidence="8" key="1">
    <citation type="submission" date="2020-01" db="EMBL/GenBank/DDBJ databases">
        <authorList>
            <consortium name="DOE Joint Genome Institute"/>
            <person name="Haridas S."/>
            <person name="Albert R."/>
            <person name="Binder M."/>
            <person name="Bloem J."/>
            <person name="Labutti K."/>
            <person name="Salamov A."/>
            <person name="Andreopoulos B."/>
            <person name="Baker S.E."/>
            <person name="Barry K."/>
            <person name="Bills G."/>
            <person name="Bluhm B.H."/>
            <person name="Cannon C."/>
            <person name="Castanera R."/>
            <person name="Culley D.E."/>
            <person name="Daum C."/>
            <person name="Ezra D."/>
            <person name="Gonzalez J.B."/>
            <person name="Henrissat B."/>
            <person name="Kuo A."/>
            <person name="Liang C."/>
            <person name="Lipzen A."/>
            <person name="Lutzoni F."/>
            <person name="Magnuson J."/>
            <person name="Mondo S."/>
            <person name="Nolan M."/>
            <person name="Ohm R."/>
            <person name="Pangilinan J."/>
            <person name="Park H.-J."/>
            <person name="Ramirez L."/>
            <person name="Alfaro M."/>
            <person name="Sun H."/>
            <person name="Tritt A."/>
            <person name="Yoshinaga Y."/>
            <person name="Zwiers L.-H."/>
            <person name="Turgeon B.G."/>
            <person name="Goodwin S.B."/>
            <person name="Spatafora J.W."/>
            <person name="Crous P.W."/>
            <person name="Grigoriev I.V."/>
        </authorList>
    </citation>
    <scope>NUCLEOTIDE SEQUENCE</scope>
    <source>
        <strain evidence="8">CBS 394.84</strain>
    </source>
</reference>
<comment type="similarity">
    <text evidence="1">Belongs to the ATG10 family.</text>
</comment>